<dbReference type="PANTHER" id="PTHR43319:SF4">
    <property type="entry name" value="BETA-LACTAMASE DOMAIN-CONTAINING PROTEIN 2"/>
    <property type="match status" value="1"/>
</dbReference>
<organism evidence="2 3">
    <name type="scientific">Ditylenchus destructor</name>
    <dbReference type="NCBI Taxonomy" id="166010"/>
    <lineage>
        <taxon>Eukaryota</taxon>
        <taxon>Metazoa</taxon>
        <taxon>Ecdysozoa</taxon>
        <taxon>Nematoda</taxon>
        <taxon>Chromadorea</taxon>
        <taxon>Rhabditida</taxon>
        <taxon>Tylenchina</taxon>
        <taxon>Tylenchomorpha</taxon>
        <taxon>Sphaerularioidea</taxon>
        <taxon>Anguinidae</taxon>
        <taxon>Anguininae</taxon>
        <taxon>Ditylenchus</taxon>
    </lineage>
</organism>
<sequence length="395" mass="44975">MPPEVFGTCDQEFSKVEKVFRKSFLDGWEREGASISIYHKGKLVVDLYGGYADKHSRIPWTKDTKTVVFSASKAVGALIAAMLVDRGYIKYEDKISKFWPEFAQNGKSEITFGWIMSHKAGLAVFDEHVTIEDAKCPKRMAAIIERTMPNWMPGTKSGYHAFSYGWLLDQICRRVDPKGRSVEHFIREEINEKYDVDFVLGLAPDADMEISRISLPDVKYQVKEIIYDPRVLLVIGILNLRRKRSLAYRIVRNHSWLRVKKNLCTFNNPEVLRVDQIACSGISTARDLGKIFALMLSEKLIKKEILDKFKRPEIVNGFDVVVGVPISKGYGFMYEKHPKKSGRWLYGHPGFGGTTVMVDPEDELVIAYVSNGLKTGMGEITRTYRLLRNAALDCV</sequence>
<keyword evidence="3" id="KW-1185">Reference proteome</keyword>
<dbReference type="EMBL" id="JAKKPZ010000081">
    <property type="protein sequence ID" value="KAI1703524.1"/>
    <property type="molecule type" value="Genomic_DNA"/>
</dbReference>
<evidence type="ECO:0000313" key="3">
    <source>
        <dbReference type="Proteomes" id="UP001201812"/>
    </source>
</evidence>
<comment type="caution">
    <text evidence="2">The sequence shown here is derived from an EMBL/GenBank/DDBJ whole genome shotgun (WGS) entry which is preliminary data.</text>
</comment>
<name>A0AAD4MR79_9BILA</name>
<dbReference type="InterPro" id="IPR052907">
    <property type="entry name" value="Beta-lactamase/esterase"/>
</dbReference>
<evidence type="ECO:0000313" key="2">
    <source>
        <dbReference type="EMBL" id="KAI1703524.1"/>
    </source>
</evidence>
<dbReference type="Gene3D" id="3.40.710.10">
    <property type="entry name" value="DD-peptidase/beta-lactamase superfamily"/>
    <property type="match status" value="1"/>
</dbReference>
<feature type="domain" description="Beta-lactamase-related" evidence="1">
    <location>
        <begin position="26"/>
        <end position="385"/>
    </location>
</feature>
<proteinExistence type="predicted"/>
<dbReference type="InterPro" id="IPR012338">
    <property type="entry name" value="Beta-lactam/transpept-like"/>
</dbReference>
<reference evidence="2" key="1">
    <citation type="submission" date="2022-01" db="EMBL/GenBank/DDBJ databases">
        <title>Genome Sequence Resource for Two Populations of Ditylenchus destructor, the Migratory Endoparasitic Phytonematode.</title>
        <authorList>
            <person name="Zhang H."/>
            <person name="Lin R."/>
            <person name="Xie B."/>
        </authorList>
    </citation>
    <scope>NUCLEOTIDE SEQUENCE</scope>
    <source>
        <strain evidence="2">BazhouSP</strain>
    </source>
</reference>
<dbReference type="InterPro" id="IPR001466">
    <property type="entry name" value="Beta-lactam-related"/>
</dbReference>
<dbReference type="PANTHER" id="PTHR43319">
    <property type="entry name" value="BETA-LACTAMASE-RELATED"/>
    <property type="match status" value="1"/>
</dbReference>
<dbReference type="Proteomes" id="UP001201812">
    <property type="component" value="Unassembled WGS sequence"/>
</dbReference>
<evidence type="ECO:0000259" key="1">
    <source>
        <dbReference type="Pfam" id="PF00144"/>
    </source>
</evidence>
<dbReference type="SUPFAM" id="SSF56601">
    <property type="entry name" value="beta-lactamase/transpeptidase-like"/>
    <property type="match status" value="1"/>
</dbReference>
<gene>
    <name evidence="2" type="ORF">DdX_14857</name>
</gene>
<dbReference type="AlphaFoldDB" id="A0AAD4MR79"/>
<dbReference type="Pfam" id="PF00144">
    <property type="entry name" value="Beta-lactamase"/>
    <property type="match status" value="1"/>
</dbReference>
<accession>A0AAD4MR79</accession>
<protein>
    <submittedName>
        <fullName evidence="2">Beta-lactamase domain-containing protein</fullName>
    </submittedName>
</protein>